<dbReference type="Gramene" id="TVU06379">
    <property type="protein sequence ID" value="TVU06379"/>
    <property type="gene ID" value="EJB05_49590"/>
</dbReference>
<feature type="compositionally biased region" description="Basic and acidic residues" evidence="1">
    <location>
        <begin position="66"/>
        <end position="79"/>
    </location>
</feature>
<dbReference type="Proteomes" id="UP000324897">
    <property type="component" value="Unassembled WGS sequence"/>
</dbReference>
<comment type="caution">
    <text evidence="2">The sequence shown here is derived from an EMBL/GenBank/DDBJ whole genome shotgun (WGS) entry which is preliminary data.</text>
</comment>
<feature type="compositionally biased region" description="Basic and acidic residues" evidence="1">
    <location>
        <begin position="29"/>
        <end position="51"/>
    </location>
</feature>
<evidence type="ECO:0000256" key="1">
    <source>
        <dbReference type="SAM" id="MobiDB-lite"/>
    </source>
</evidence>
<proteinExistence type="predicted"/>
<sequence>MAAGAAKARAPNFVCSNPLQAADPATAFRAEEQDGPGRRSGEVRVDQRTDPGSRPPRHGSSSTASSEEHRRLLHDERLHGAAAPPRGAVRAPRRLPGQIRGLQAARRELPVSFYHITVIEHGRAQVCSSSVPFSCEQYILLA</sequence>
<feature type="compositionally biased region" description="Low complexity" evidence="1">
    <location>
        <begin position="80"/>
        <end position="95"/>
    </location>
</feature>
<feature type="region of interest" description="Disordered" evidence="1">
    <location>
        <begin position="24"/>
        <end position="95"/>
    </location>
</feature>
<dbReference type="AlphaFoldDB" id="A0A5J9T4M5"/>
<keyword evidence="3" id="KW-1185">Reference proteome</keyword>
<feature type="non-terminal residue" evidence="2">
    <location>
        <position position="1"/>
    </location>
</feature>
<protein>
    <submittedName>
        <fullName evidence="2">Uncharacterized protein</fullName>
    </submittedName>
</protein>
<accession>A0A5J9T4M5</accession>
<evidence type="ECO:0000313" key="3">
    <source>
        <dbReference type="Proteomes" id="UP000324897"/>
    </source>
</evidence>
<name>A0A5J9T4M5_9POAL</name>
<evidence type="ECO:0000313" key="2">
    <source>
        <dbReference type="EMBL" id="TVU06379.1"/>
    </source>
</evidence>
<dbReference type="EMBL" id="RWGY01000051">
    <property type="protein sequence ID" value="TVU06379.1"/>
    <property type="molecule type" value="Genomic_DNA"/>
</dbReference>
<reference evidence="2 3" key="1">
    <citation type="journal article" date="2019" name="Sci. Rep.">
        <title>A high-quality genome of Eragrostis curvula grass provides insights into Poaceae evolution and supports new strategies to enhance forage quality.</title>
        <authorList>
            <person name="Carballo J."/>
            <person name="Santos B.A.C.M."/>
            <person name="Zappacosta D."/>
            <person name="Garbus I."/>
            <person name="Selva J.P."/>
            <person name="Gallo C.A."/>
            <person name="Diaz A."/>
            <person name="Albertini E."/>
            <person name="Caccamo M."/>
            <person name="Echenique V."/>
        </authorList>
    </citation>
    <scope>NUCLEOTIDE SEQUENCE [LARGE SCALE GENOMIC DNA]</scope>
    <source>
        <strain evidence="3">cv. Victoria</strain>
        <tissue evidence="2">Leaf</tissue>
    </source>
</reference>
<gene>
    <name evidence="2" type="ORF">EJB05_49590</name>
</gene>
<organism evidence="2 3">
    <name type="scientific">Eragrostis curvula</name>
    <name type="common">weeping love grass</name>
    <dbReference type="NCBI Taxonomy" id="38414"/>
    <lineage>
        <taxon>Eukaryota</taxon>
        <taxon>Viridiplantae</taxon>
        <taxon>Streptophyta</taxon>
        <taxon>Embryophyta</taxon>
        <taxon>Tracheophyta</taxon>
        <taxon>Spermatophyta</taxon>
        <taxon>Magnoliopsida</taxon>
        <taxon>Liliopsida</taxon>
        <taxon>Poales</taxon>
        <taxon>Poaceae</taxon>
        <taxon>PACMAD clade</taxon>
        <taxon>Chloridoideae</taxon>
        <taxon>Eragrostideae</taxon>
        <taxon>Eragrostidinae</taxon>
        <taxon>Eragrostis</taxon>
    </lineage>
</organism>